<evidence type="ECO:0000256" key="3">
    <source>
        <dbReference type="ARBA" id="ARBA00022692"/>
    </source>
</evidence>
<dbReference type="InterPro" id="IPR004633">
    <property type="entry name" value="NaPi_cotrn-rel/YqeW-like"/>
</dbReference>
<accession>A0A6N7XJL1</accession>
<comment type="subcellular location">
    <subcellularLocation>
        <location evidence="1">Cell membrane</location>
        <topology evidence="1">Multi-pass membrane protein</topology>
    </subcellularLocation>
</comment>
<dbReference type="GO" id="GO:0005436">
    <property type="term" value="F:sodium:phosphate symporter activity"/>
    <property type="evidence" value="ECO:0007669"/>
    <property type="project" value="InterPro"/>
</dbReference>
<dbReference type="Proteomes" id="UP000469523">
    <property type="component" value="Unassembled WGS sequence"/>
</dbReference>
<evidence type="ECO:0000256" key="2">
    <source>
        <dbReference type="ARBA" id="ARBA00022475"/>
    </source>
</evidence>
<organism evidence="8 9">
    <name type="scientific">Tissierella pigra</name>
    <dbReference type="NCBI Taxonomy" id="2607614"/>
    <lineage>
        <taxon>Bacteria</taxon>
        <taxon>Bacillati</taxon>
        <taxon>Bacillota</taxon>
        <taxon>Tissierellia</taxon>
        <taxon>Tissierellales</taxon>
        <taxon>Tissierellaceae</taxon>
        <taxon>Tissierella</taxon>
    </lineage>
</organism>
<proteinExistence type="predicted"/>
<feature type="transmembrane region" description="Helical" evidence="6">
    <location>
        <begin position="100"/>
        <end position="121"/>
    </location>
</feature>
<comment type="caution">
    <text evidence="8">The sequence shown here is derived from an EMBL/GenBank/DDBJ whole genome shotgun (WGS) entry which is preliminary data.</text>
</comment>
<feature type="transmembrane region" description="Helical" evidence="6">
    <location>
        <begin position="171"/>
        <end position="194"/>
    </location>
</feature>
<dbReference type="PANTHER" id="PTHR10010">
    <property type="entry name" value="SOLUTE CARRIER FAMILY 34 SODIUM PHOSPHATE , MEMBER 2-RELATED"/>
    <property type="match status" value="1"/>
</dbReference>
<dbReference type="NCBIfam" id="TIGR00704">
    <property type="entry name" value="NaPi_cotrn_rel"/>
    <property type="match status" value="1"/>
</dbReference>
<dbReference type="GO" id="GO:0044341">
    <property type="term" value="P:sodium-dependent phosphate transport"/>
    <property type="evidence" value="ECO:0007669"/>
    <property type="project" value="InterPro"/>
</dbReference>
<keyword evidence="3 6" id="KW-0812">Transmembrane</keyword>
<dbReference type="InterPro" id="IPR026022">
    <property type="entry name" value="PhoU_dom"/>
</dbReference>
<evidence type="ECO:0000259" key="7">
    <source>
        <dbReference type="Pfam" id="PF01895"/>
    </source>
</evidence>
<dbReference type="RefSeq" id="WP_154440966.1">
    <property type="nucleotide sequence ID" value="NZ_JAHLPJ010000001.1"/>
</dbReference>
<dbReference type="InterPro" id="IPR003841">
    <property type="entry name" value="Na/Pi_transpt"/>
</dbReference>
<evidence type="ECO:0000256" key="6">
    <source>
        <dbReference type="SAM" id="Phobius"/>
    </source>
</evidence>
<feature type="transmembrane region" description="Helical" evidence="6">
    <location>
        <begin position="45"/>
        <end position="72"/>
    </location>
</feature>
<keyword evidence="5 6" id="KW-0472">Membrane</keyword>
<protein>
    <submittedName>
        <fullName evidence="8">Na/Pi cotransporter family protein</fullName>
    </submittedName>
</protein>
<reference evidence="8 9" key="1">
    <citation type="submission" date="2019-09" db="EMBL/GenBank/DDBJ databases">
        <title>In-depth cultivation of the pig gut microbiome towards novel bacterial diversity and tailored functional studies.</title>
        <authorList>
            <person name="Wylensek D."/>
            <person name="Hitch T.C.A."/>
            <person name="Clavel T."/>
        </authorList>
    </citation>
    <scope>NUCLEOTIDE SEQUENCE [LARGE SCALE GENOMIC DNA]</scope>
    <source>
        <strain evidence="8 9">WCA3-693-APC-4?</strain>
    </source>
</reference>
<gene>
    <name evidence="8" type="ORF">FYJ83_12390</name>
</gene>
<dbReference type="Gene3D" id="1.20.58.220">
    <property type="entry name" value="Phosphate transport system protein phou homolog 2, domain 2"/>
    <property type="match status" value="1"/>
</dbReference>
<feature type="transmembrane region" description="Helical" evidence="6">
    <location>
        <begin position="237"/>
        <end position="256"/>
    </location>
</feature>
<dbReference type="Pfam" id="PF01895">
    <property type="entry name" value="PhoU"/>
    <property type="match status" value="2"/>
</dbReference>
<dbReference type="GO" id="GO:0005886">
    <property type="term" value="C:plasma membrane"/>
    <property type="evidence" value="ECO:0007669"/>
    <property type="project" value="UniProtKB-SubCell"/>
</dbReference>
<dbReference type="Pfam" id="PF02690">
    <property type="entry name" value="Na_Pi_cotrans"/>
    <property type="match status" value="1"/>
</dbReference>
<name>A0A6N7XJL1_9FIRM</name>
<dbReference type="EMBL" id="VUNQ01000028">
    <property type="protein sequence ID" value="MSU02271.1"/>
    <property type="molecule type" value="Genomic_DNA"/>
</dbReference>
<evidence type="ECO:0000256" key="5">
    <source>
        <dbReference type="ARBA" id="ARBA00023136"/>
    </source>
</evidence>
<dbReference type="InterPro" id="IPR038078">
    <property type="entry name" value="PhoU-like_sf"/>
</dbReference>
<keyword evidence="4 6" id="KW-1133">Transmembrane helix</keyword>
<dbReference type="NCBIfam" id="NF037997">
    <property type="entry name" value="Na_Pi_symport"/>
    <property type="match status" value="1"/>
</dbReference>
<evidence type="ECO:0000313" key="9">
    <source>
        <dbReference type="Proteomes" id="UP000469523"/>
    </source>
</evidence>
<dbReference type="PANTHER" id="PTHR10010:SF46">
    <property type="entry name" value="SODIUM-DEPENDENT PHOSPHATE TRANSPORT PROTEIN 2B"/>
    <property type="match status" value="1"/>
</dbReference>
<evidence type="ECO:0000256" key="1">
    <source>
        <dbReference type="ARBA" id="ARBA00004651"/>
    </source>
</evidence>
<evidence type="ECO:0000256" key="4">
    <source>
        <dbReference type="ARBA" id="ARBA00022989"/>
    </source>
</evidence>
<dbReference type="AlphaFoldDB" id="A0A6N7XJL1"/>
<sequence length="539" mass="58604">MDIALPVLGGLGLFLYGMNLMGTGLQKAAGEKLKKLIEVLTNNRLMGVIVGALVTMVIQSSSATTVMVIGFVNAGLMSLSQAVGVIMGANIGTTVTAQLIAFNLTDYAPLAVAIGVGIWIATSKKKAKDIAEILIGFGILFIGMDMMSGGLKPLADLPAFTNIMISLNNPVLGMLVGLGLTTIVQSSSASIGLLQALASQGLLNINIAFPILFGDNIGTTTTAMISSVGANKTAKRAAIIHFLFNLIGTIIFMTILKNPIQDLVTKISPNDVQRQIANAHTFFNLINVIIQLPFAGLLVKAATAIVPGDVKQDAQESKFLDFRIIETPSIALGQVRKEIARMGDFVEDNLDKAKKIFVDNKYKEIDSALEQEQKINKLQREITEYLVRLSNAPISDEEHKQLNVLFNNINDIERVGDHAENIVELAQEKMEGNMQFTEEAIEELNEIFGKCQTAFKQSMNAFKINGEKEAREVLVLEDEVDALETKNRTNHIDRLNKGLCSTGPGIIFLDCISNLERISDHCSNIALYVLDNYKSKPKH</sequence>
<feature type="transmembrane region" description="Helical" evidence="6">
    <location>
        <begin position="133"/>
        <end position="151"/>
    </location>
</feature>
<feature type="transmembrane region" description="Helical" evidence="6">
    <location>
        <begin position="6"/>
        <end position="25"/>
    </location>
</feature>
<evidence type="ECO:0000313" key="8">
    <source>
        <dbReference type="EMBL" id="MSU02271.1"/>
    </source>
</evidence>
<feature type="domain" description="PhoU" evidence="7">
    <location>
        <begin position="445"/>
        <end position="528"/>
    </location>
</feature>
<keyword evidence="2" id="KW-1003">Cell membrane</keyword>
<keyword evidence="9" id="KW-1185">Reference proteome</keyword>
<feature type="domain" description="PhoU" evidence="7">
    <location>
        <begin position="339"/>
        <end position="425"/>
    </location>
</feature>
<dbReference type="SUPFAM" id="SSF109755">
    <property type="entry name" value="PhoU-like"/>
    <property type="match status" value="1"/>
</dbReference>